<feature type="compositionally biased region" description="Basic and acidic residues" evidence="1">
    <location>
        <begin position="264"/>
        <end position="285"/>
    </location>
</feature>
<feature type="region of interest" description="Disordered" evidence="1">
    <location>
        <begin position="221"/>
        <end position="285"/>
    </location>
</feature>
<evidence type="ECO:0000256" key="1">
    <source>
        <dbReference type="SAM" id="MobiDB-lite"/>
    </source>
</evidence>
<dbReference type="EMBL" id="JAGDFM010000087">
    <property type="protein sequence ID" value="KAG7387024.1"/>
    <property type="molecule type" value="Genomic_DNA"/>
</dbReference>
<feature type="compositionally biased region" description="Basic and acidic residues" evidence="1">
    <location>
        <begin position="237"/>
        <end position="249"/>
    </location>
</feature>
<evidence type="ECO:0000313" key="2">
    <source>
        <dbReference type="EMBL" id="KAG7387024.1"/>
    </source>
</evidence>
<sequence length="890" mass="99294">MDQILRCFPHCCPYHIGRSYCGSPVEVLVHFSNLPQFTDHDDRARHGRFNVANVFVFGRFEKASGEPLPNNFLSLRYLRGVSQSEENPEASWVEGVRHHHAPGSRNQHASATFMLNGQPFDKWYYHWDSGANKMQRSTQHVLKAYVLYLDSGNTEPLGKGQQTVRSPVQKQQTTDGMLKLLCVVVSTPFTLISYRRSTEGMTAIIAASLQGPAMRDIATEESSIPPCQSDTADPGDSELHVRRQSRAPEQKQQLCTNAGTTSDRTVRFSRPQEEHNNQDRERGSEQLLYDKFRELQDRVFRLHVLTPSDAALAASALHNQFQSQEPRIVFNRKRHRCGGGAVDVAHDYNENDQDGPNRLSSTHPAAIYEVKLVGPLGIAPPTVNQATNFEKPERADARHLEKQQQEPQCHRHQIHQLTDLAIVHFFASHATTNWTDSLGELELALASAVERYWKYDAGRALELARVLIAITSDEQLPGVTCSRRDTEGSLDGRRLGELVFLLAEVCIWTLSSGNLEELQGMLSVCQPLLLGENGVGSSGGDRMQLCTVFLDCVGRCWGSLDRFLQTRCETQTAIHSVRGLADTVLGVVFSDPNFEELRPELRTILQQPSLWLAFSKNVSTSRGKICGLQHQVGGWQGFVAQMREGYLRDQNPDHCIPSHAGIARWTGEWLLEPGSLSVRRRPSQGVSAHQAKARESNRCAQMALVSAVPSVWTSCLALSQLLHLKLVGCGDPLHTVYVQAESSLLSRDMAWLRLICDGRVRVAPVMPNGLTSLVGGSSSQFGGDYVAYHQHGSIGGSTDVHECNPFCIEFYWWPLGNAPKAPLEASRIVVTLKVSDNGAFMQGQICLERGFVDREMASAPRLELWSPRERVEAVDSWHLWLLIEGVYTRT</sequence>
<dbReference type="AlphaFoldDB" id="A0A8T1W4M5"/>
<comment type="caution">
    <text evidence="2">The sequence shown here is derived from an EMBL/GenBank/DDBJ whole genome shotgun (WGS) entry which is preliminary data.</text>
</comment>
<reference evidence="2" key="1">
    <citation type="submission" date="2021-02" db="EMBL/GenBank/DDBJ databases">
        <authorList>
            <person name="Palmer J.M."/>
        </authorList>
    </citation>
    <scope>NUCLEOTIDE SEQUENCE</scope>
    <source>
        <strain evidence="2">SCRP734</strain>
    </source>
</reference>
<gene>
    <name evidence="2" type="ORF">PHYPSEUDO_014804</name>
</gene>
<protein>
    <submittedName>
        <fullName evidence="2">Uncharacterized protein</fullName>
    </submittedName>
</protein>
<feature type="compositionally biased region" description="Polar residues" evidence="1">
    <location>
        <begin position="250"/>
        <end position="263"/>
    </location>
</feature>
<dbReference type="Proteomes" id="UP000694044">
    <property type="component" value="Unassembled WGS sequence"/>
</dbReference>
<keyword evidence="3" id="KW-1185">Reference proteome</keyword>
<proteinExistence type="predicted"/>
<feature type="compositionally biased region" description="Polar residues" evidence="1">
    <location>
        <begin position="221"/>
        <end position="231"/>
    </location>
</feature>
<dbReference type="OrthoDB" id="89462at2759"/>
<accession>A0A8T1W4M5</accession>
<evidence type="ECO:0000313" key="3">
    <source>
        <dbReference type="Proteomes" id="UP000694044"/>
    </source>
</evidence>
<organism evidence="2 3">
    <name type="scientific">Phytophthora pseudosyringae</name>
    <dbReference type="NCBI Taxonomy" id="221518"/>
    <lineage>
        <taxon>Eukaryota</taxon>
        <taxon>Sar</taxon>
        <taxon>Stramenopiles</taxon>
        <taxon>Oomycota</taxon>
        <taxon>Peronosporomycetes</taxon>
        <taxon>Peronosporales</taxon>
        <taxon>Peronosporaceae</taxon>
        <taxon>Phytophthora</taxon>
    </lineage>
</organism>
<name>A0A8T1W4M5_9STRA</name>